<dbReference type="PANTHER" id="PTHR42894">
    <property type="entry name" value="N-(5'-PHOSPHORIBOSYL)ANTHRANILATE ISOMERASE"/>
    <property type="match status" value="1"/>
</dbReference>
<dbReference type="InterPro" id="IPR044643">
    <property type="entry name" value="TrpF_fam"/>
</dbReference>
<evidence type="ECO:0000256" key="9">
    <source>
        <dbReference type="HAMAP-Rule" id="MF_00135"/>
    </source>
</evidence>
<comment type="pathway">
    <text evidence="2 9">Amino-acid biosynthesis; L-tryptophan biosynthesis; L-tryptophan from chorismate: step 3/5.</text>
</comment>
<dbReference type="GO" id="GO:0000162">
    <property type="term" value="P:L-tryptophan biosynthetic process"/>
    <property type="evidence" value="ECO:0007669"/>
    <property type="project" value="UniProtKB-UniRule"/>
</dbReference>
<gene>
    <name evidence="9" type="primary">trpF</name>
    <name evidence="11" type="ORF">SAMN05421830_11039</name>
</gene>
<dbReference type="InterPro" id="IPR011060">
    <property type="entry name" value="RibuloseP-bd_barrel"/>
</dbReference>
<dbReference type="Proteomes" id="UP000199581">
    <property type="component" value="Unassembled WGS sequence"/>
</dbReference>
<keyword evidence="12" id="KW-1185">Reference proteome</keyword>
<evidence type="ECO:0000256" key="8">
    <source>
        <dbReference type="ARBA" id="ARBA00023235"/>
    </source>
</evidence>
<dbReference type="PANTHER" id="PTHR42894:SF1">
    <property type="entry name" value="N-(5'-PHOSPHORIBOSYL)ANTHRANILATE ISOMERASE"/>
    <property type="match status" value="1"/>
</dbReference>
<comment type="catalytic activity">
    <reaction evidence="1 9">
        <text>N-(5-phospho-beta-D-ribosyl)anthranilate = 1-(2-carboxyphenylamino)-1-deoxy-D-ribulose 5-phosphate</text>
        <dbReference type="Rhea" id="RHEA:21540"/>
        <dbReference type="ChEBI" id="CHEBI:18277"/>
        <dbReference type="ChEBI" id="CHEBI:58613"/>
        <dbReference type="EC" id="5.3.1.24"/>
    </reaction>
</comment>
<dbReference type="SUPFAM" id="SSF51366">
    <property type="entry name" value="Ribulose-phoshate binding barrel"/>
    <property type="match status" value="1"/>
</dbReference>
<dbReference type="HAMAP" id="MF_00135">
    <property type="entry name" value="PRAI"/>
    <property type="match status" value="1"/>
</dbReference>
<dbReference type="InterPro" id="IPR001240">
    <property type="entry name" value="PRAI_dom"/>
</dbReference>
<dbReference type="UniPathway" id="UPA00035">
    <property type="reaction ID" value="UER00042"/>
</dbReference>
<evidence type="ECO:0000256" key="3">
    <source>
        <dbReference type="ARBA" id="ARBA00012572"/>
    </source>
</evidence>
<dbReference type="Pfam" id="PF00697">
    <property type="entry name" value="PRAI"/>
    <property type="match status" value="1"/>
</dbReference>
<dbReference type="EC" id="5.3.1.24" evidence="3 9"/>
<dbReference type="AlphaFoldDB" id="A0A8G2C4D2"/>
<comment type="similarity">
    <text evidence="9">Belongs to the TrpF family.</text>
</comment>
<proteinExistence type="inferred from homology"/>
<accession>A0A8G2C4D2</accession>
<evidence type="ECO:0000256" key="7">
    <source>
        <dbReference type="ARBA" id="ARBA00023141"/>
    </source>
</evidence>
<keyword evidence="5 9" id="KW-0028">Amino-acid biosynthesis</keyword>
<dbReference type="RefSeq" id="WP_092193233.1">
    <property type="nucleotide sequence ID" value="NZ_FOTO01000010.1"/>
</dbReference>
<evidence type="ECO:0000256" key="4">
    <source>
        <dbReference type="ARBA" id="ARBA00022272"/>
    </source>
</evidence>
<keyword evidence="8 9" id="KW-0413">Isomerase</keyword>
<evidence type="ECO:0000256" key="2">
    <source>
        <dbReference type="ARBA" id="ARBA00004664"/>
    </source>
</evidence>
<dbReference type="OrthoDB" id="9796196at2"/>
<evidence type="ECO:0000259" key="10">
    <source>
        <dbReference type="Pfam" id="PF00697"/>
    </source>
</evidence>
<feature type="domain" description="N-(5'phosphoribosyl) anthranilate isomerase (PRAI)" evidence="10">
    <location>
        <begin position="38"/>
        <end position="213"/>
    </location>
</feature>
<evidence type="ECO:0000313" key="11">
    <source>
        <dbReference type="EMBL" id="SFL95879.1"/>
    </source>
</evidence>
<sequence>MTIEGLVQVAGIGSLAEGRMLLDCGADLLGFPLRLPVHATDTSEDEARAIIAELGPSFCVLITYEQDPDRLVEFCRFLNVNTVQLHADVSADTLARIRSRLPLRIFKSYVVGRESLGPARFAQVYSPVCEAFITDTFDPSTGASGATGLVHDWGVSADLVRHSPRPVILAGGLNPANVRQAIRTVRPAAVDVHTGVEAPDGTKDPVLVRAFVREARAGFAEAAGS</sequence>
<comment type="caution">
    <text evidence="11">The sequence shown here is derived from an EMBL/GenBank/DDBJ whole genome shotgun (WGS) entry which is preliminary data.</text>
</comment>
<dbReference type="EMBL" id="FOTO01000010">
    <property type="protein sequence ID" value="SFL95879.1"/>
    <property type="molecule type" value="Genomic_DNA"/>
</dbReference>
<dbReference type="InterPro" id="IPR013785">
    <property type="entry name" value="Aldolase_TIM"/>
</dbReference>
<evidence type="ECO:0000256" key="5">
    <source>
        <dbReference type="ARBA" id="ARBA00022605"/>
    </source>
</evidence>
<dbReference type="GO" id="GO:0004640">
    <property type="term" value="F:phosphoribosylanthranilate isomerase activity"/>
    <property type="evidence" value="ECO:0007669"/>
    <property type="project" value="UniProtKB-UniRule"/>
</dbReference>
<evidence type="ECO:0000256" key="1">
    <source>
        <dbReference type="ARBA" id="ARBA00001164"/>
    </source>
</evidence>
<protein>
    <recommendedName>
        <fullName evidence="4 9">N-(5'-phosphoribosyl)anthranilate isomerase</fullName>
        <shortName evidence="9">PRAI</shortName>
        <ecNumber evidence="3 9">5.3.1.24</ecNumber>
    </recommendedName>
</protein>
<keyword evidence="6 9" id="KW-0822">Tryptophan biosynthesis</keyword>
<keyword evidence="7 9" id="KW-0057">Aromatic amino acid biosynthesis</keyword>
<reference evidence="11 12" key="1">
    <citation type="submission" date="2016-10" db="EMBL/GenBank/DDBJ databases">
        <authorList>
            <person name="Varghese N."/>
            <person name="Submissions S."/>
        </authorList>
    </citation>
    <scope>NUCLEOTIDE SEQUENCE [LARGE SCALE GENOMIC DNA]</scope>
    <source>
        <strain evidence="11 12">DSM 1741</strain>
    </source>
</reference>
<organism evidence="11 12">
    <name type="scientific">Desulfomicrobium norvegicum (strain DSM 1741 / NCIMB 8310)</name>
    <name type="common">Desulfovibrio baculatus (strain Norway 4)</name>
    <name type="synonym">Desulfovibrio desulfuricans (strain Norway 4)</name>
    <dbReference type="NCBI Taxonomy" id="52561"/>
    <lineage>
        <taxon>Bacteria</taxon>
        <taxon>Pseudomonadati</taxon>
        <taxon>Thermodesulfobacteriota</taxon>
        <taxon>Desulfovibrionia</taxon>
        <taxon>Desulfovibrionales</taxon>
        <taxon>Desulfomicrobiaceae</taxon>
        <taxon>Desulfomicrobium</taxon>
    </lineage>
</organism>
<dbReference type="CDD" id="cd00405">
    <property type="entry name" value="PRAI"/>
    <property type="match status" value="1"/>
</dbReference>
<evidence type="ECO:0000313" key="12">
    <source>
        <dbReference type="Proteomes" id="UP000199581"/>
    </source>
</evidence>
<evidence type="ECO:0000256" key="6">
    <source>
        <dbReference type="ARBA" id="ARBA00022822"/>
    </source>
</evidence>
<dbReference type="Gene3D" id="3.20.20.70">
    <property type="entry name" value="Aldolase class I"/>
    <property type="match status" value="1"/>
</dbReference>
<name>A0A8G2C4D2_DESNO</name>